<evidence type="ECO:0000313" key="1">
    <source>
        <dbReference type="EMBL" id="KOO39482.1"/>
    </source>
</evidence>
<sequence>MEKLLRRSVQEQLILAAIYQSCSGEFTQRKLLVKSFNDTHVVAYCFLRKQTRMFKRDHFLSVQPDHSNVSRPAW</sequence>
<organism evidence="1">
    <name type="scientific">Halalkalibacterium halodurans</name>
    <name type="common">Bacillus halodurans</name>
    <dbReference type="NCBI Taxonomy" id="86665"/>
    <lineage>
        <taxon>Bacteria</taxon>
        <taxon>Bacillati</taxon>
        <taxon>Bacillota</taxon>
        <taxon>Bacilli</taxon>
        <taxon>Bacillales</taxon>
        <taxon>Bacillaceae</taxon>
        <taxon>Halalkalibacterium (ex Joshi et al. 2022)</taxon>
    </lineage>
</organism>
<accession>A0A0M0KLN1</accession>
<name>A0A0M0KLN1_ALKHA</name>
<dbReference type="PATRIC" id="fig|136160.3.peg.2809"/>
<dbReference type="GeneID" id="87597125"/>
<dbReference type="OMA" id="IQMNETH"/>
<comment type="caution">
    <text evidence="1">The sequence shown here is derived from an EMBL/GenBank/DDBJ whole genome shotgun (WGS) entry which is preliminary data.</text>
</comment>
<reference evidence="1" key="1">
    <citation type="submission" date="2015-08" db="EMBL/GenBank/DDBJ databases">
        <title>Complete DNA Sequence of Pseudomonas syringae pv. actinidiae, the Causal Agent of Kiwifruit Canker Disease.</title>
        <authorList>
            <person name="Rikkerink E.H.A."/>
            <person name="Fineran P.C."/>
        </authorList>
    </citation>
    <scope>NUCLEOTIDE SEQUENCE</scope>
    <source>
        <strain evidence="1">DSM 13666</strain>
    </source>
</reference>
<proteinExistence type="predicted"/>
<dbReference type="AlphaFoldDB" id="A0A0M0KLN1"/>
<protein>
    <recommendedName>
        <fullName evidence="2">WYL domain-containing protein</fullName>
    </recommendedName>
</protein>
<gene>
    <name evidence="1" type="ORF">AMD02_11950</name>
</gene>
<dbReference type="RefSeq" id="WP_010897667.1">
    <property type="nucleotide sequence ID" value="NZ_CP040441.1"/>
</dbReference>
<dbReference type="EMBL" id="LILD01000001">
    <property type="protein sequence ID" value="KOO39482.1"/>
    <property type="molecule type" value="Genomic_DNA"/>
</dbReference>
<evidence type="ECO:0008006" key="2">
    <source>
        <dbReference type="Google" id="ProtNLM"/>
    </source>
</evidence>